<proteinExistence type="predicted"/>
<evidence type="ECO:0000313" key="2">
    <source>
        <dbReference type="Proteomes" id="UP001205337"/>
    </source>
</evidence>
<sequence length="60" mass="6373">MTDHASEPDAATSDAEPSALLSRLRLIEDQPLADRAGALAQVHDELRGRLESGDAPRAHA</sequence>
<gene>
    <name evidence="1" type="ORF">NUH29_07355</name>
</gene>
<organism evidence="1 2">
    <name type="scientific">Protaetiibacter mangrovi</name>
    <dbReference type="NCBI Taxonomy" id="2970926"/>
    <lineage>
        <taxon>Bacteria</taxon>
        <taxon>Bacillati</taxon>
        <taxon>Actinomycetota</taxon>
        <taxon>Actinomycetes</taxon>
        <taxon>Micrococcales</taxon>
        <taxon>Microbacteriaceae</taxon>
        <taxon>Protaetiibacter</taxon>
    </lineage>
</organism>
<protein>
    <submittedName>
        <fullName evidence="1">Uncharacterized protein</fullName>
    </submittedName>
</protein>
<comment type="caution">
    <text evidence="1">The sequence shown here is derived from an EMBL/GenBank/DDBJ whole genome shotgun (WGS) entry which is preliminary data.</text>
</comment>
<dbReference type="Proteomes" id="UP001205337">
    <property type="component" value="Unassembled WGS sequence"/>
</dbReference>
<dbReference type="RefSeq" id="WP_258798381.1">
    <property type="nucleotide sequence ID" value="NZ_JANTHX010000005.1"/>
</dbReference>
<reference evidence="1 2" key="1">
    <citation type="submission" date="2022-08" db="EMBL/GenBank/DDBJ databases">
        <authorList>
            <person name="Li F."/>
        </authorList>
    </citation>
    <scope>NUCLEOTIDE SEQUENCE [LARGE SCALE GENOMIC DNA]</scope>
    <source>
        <strain evidence="1 2">10F1B-8-1</strain>
    </source>
</reference>
<accession>A0ABT1ZF82</accession>
<dbReference type="EMBL" id="JANTHX010000005">
    <property type="protein sequence ID" value="MCS0499364.1"/>
    <property type="molecule type" value="Genomic_DNA"/>
</dbReference>
<keyword evidence="2" id="KW-1185">Reference proteome</keyword>
<evidence type="ECO:0000313" key="1">
    <source>
        <dbReference type="EMBL" id="MCS0499364.1"/>
    </source>
</evidence>
<name>A0ABT1ZF82_9MICO</name>